<dbReference type="InterPro" id="IPR002302">
    <property type="entry name" value="Leu-tRNA-ligase"/>
</dbReference>
<dbReference type="GO" id="GO:0005829">
    <property type="term" value="C:cytosol"/>
    <property type="evidence" value="ECO:0007669"/>
    <property type="project" value="TreeGrafter"/>
</dbReference>
<dbReference type="CDD" id="cd00812">
    <property type="entry name" value="LeuRS_core"/>
    <property type="match status" value="1"/>
</dbReference>
<dbReference type="HAMAP" id="MF_00049_B">
    <property type="entry name" value="Leu_tRNA_synth_B"/>
    <property type="match status" value="1"/>
</dbReference>
<dbReference type="SUPFAM" id="SSF52374">
    <property type="entry name" value="Nucleotidylyl transferase"/>
    <property type="match status" value="1"/>
</dbReference>
<keyword evidence="6 9" id="KW-0648">Protein biosynthesis</keyword>
<comment type="similarity">
    <text evidence="1 9">Belongs to the class-I aminoacyl-tRNA synthetase family.</text>
</comment>
<keyword evidence="10" id="KW-0472">Membrane</keyword>
<dbReference type="InterPro" id="IPR016047">
    <property type="entry name" value="M23ase_b-sheet_dom"/>
</dbReference>
<dbReference type="Gene3D" id="3.40.50.620">
    <property type="entry name" value="HUPs"/>
    <property type="match status" value="2"/>
</dbReference>
<dbReference type="PANTHER" id="PTHR43740:SF2">
    <property type="entry name" value="LEUCINE--TRNA LIGASE, MITOCHONDRIAL"/>
    <property type="match status" value="1"/>
</dbReference>
<dbReference type="PANTHER" id="PTHR43740">
    <property type="entry name" value="LEUCYL-TRNA SYNTHETASE"/>
    <property type="match status" value="1"/>
</dbReference>
<dbReference type="Pfam" id="PF00133">
    <property type="entry name" value="tRNA-synt_1"/>
    <property type="match status" value="2"/>
</dbReference>
<dbReference type="InterPro" id="IPR015413">
    <property type="entry name" value="Methionyl/Leucyl_tRNA_Synth"/>
</dbReference>
<name>A0AAW2H6E6_9NEOP</name>
<dbReference type="EMBL" id="JARGDH010000050">
    <property type="protein sequence ID" value="KAL0263981.1"/>
    <property type="molecule type" value="Genomic_DNA"/>
</dbReference>
<evidence type="ECO:0000256" key="1">
    <source>
        <dbReference type="ARBA" id="ARBA00005594"/>
    </source>
</evidence>
<evidence type="ECO:0000259" key="15">
    <source>
        <dbReference type="Pfam" id="PF13603"/>
    </source>
</evidence>
<organism evidence="16">
    <name type="scientific">Menopon gallinae</name>
    <name type="common">poultry shaft louse</name>
    <dbReference type="NCBI Taxonomy" id="328185"/>
    <lineage>
        <taxon>Eukaryota</taxon>
        <taxon>Metazoa</taxon>
        <taxon>Ecdysozoa</taxon>
        <taxon>Arthropoda</taxon>
        <taxon>Hexapoda</taxon>
        <taxon>Insecta</taxon>
        <taxon>Pterygota</taxon>
        <taxon>Neoptera</taxon>
        <taxon>Paraneoptera</taxon>
        <taxon>Psocodea</taxon>
        <taxon>Troctomorpha</taxon>
        <taxon>Phthiraptera</taxon>
        <taxon>Amblycera</taxon>
        <taxon>Menoponidae</taxon>
        <taxon>Menopon</taxon>
    </lineage>
</organism>
<evidence type="ECO:0000256" key="10">
    <source>
        <dbReference type="SAM" id="Phobius"/>
    </source>
</evidence>
<keyword evidence="5 9" id="KW-0067">ATP-binding</keyword>
<dbReference type="Gene3D" id="2.70.70.10">
    <property type="entry name" value="Glucose Permease (Domain IIA)"/>
    <property type="match status" value="1"/>
</dbReference>
<dbReference type="GO" id="GO:0002161">
    <property type="term" value="F:aminoacyl-tRNA deacylase activity"/>
    <property type="evidence" value="ECO:0007669"/>
    <property type="project" value="InterPro"/>
</dbReference>
<feature type="domain" description="Aminoacyl-tRNA synthetase class Ia" evidence="11">
    <location>
        <begin position="853"/>
        <end position="879"/>
    </location>
</feature>
<dbReference type="InterPro" id="IPR009008">
    <property type="entry name" value="Val/Leu/Ile-tRNA-synth_edit"/>
</dbReference>
<protein>
    <recommendedName>
        <fullName evidence="2">leucine--tRNA ligase</fullName>
        <ecNumber evidence="2">6.1.1.4</ecNumber>
    </recommendedName>
</protein>
<evidence type="ECO:0000256" key="2">
    <source>
        <dbReference type="ARBA" id="ARBA00013164"/>
    </source>
</evidence>
<dbReference type="InterPro" id="IPR013155">
    <property type="entry name" value="M/V/L/I-tRNA-synth_anticd-bd"/>
</dbReference>
<evidence type="ECO:0000256" key="4">
    <source>
        <dbReference type="ARBA" id="ARBA00022741"/>
    </source>
</evidence>
<dbReference type="Pfam" id="PF09334">
    <property type="entry name" value="tRNA-synt_1g"/>
    <property type="match status" value="1"/>
</dbReference>
<gene>
    <name evidence="16" type="ORF">PYX00_010852</name>
</gene>
<dbReference type="GO" id="GO:0006429">
    <property type="term" value="P:leucyl-tRNA aminoacylation"/>
    <property type="evidence" value="ECO:0007669"/>
    <property type="project" value="InterPro"/>
</dbReference>
<evidence type="ECO:0000256" key="8">
    <source>
        <dbReference type="ARBA" id="ARBA00047469"/>
    </source>
</evidence>
<feature type="domain" description="M23ase beta-sheet core" evidence="12">
    <location>
        <begin position="213"/>
        <end position="279"/>
    </location>
</feature>
<keyword evidence="3 9" id="KW-0436">Ligase</keyword>
<dbReference type="InterPro" id="IPR002300">
    <property type="entry name" value="aa-tRNA-synth_Ia"/>
</dbReference>
<evidence type="ECO:0000313" key="16">
    <source>
        <dbReference type="EMBL" id="KAL0263981.1"/>
    </source>
</evidence>
<dbReference type="FunFam" id="1.10.730.10:FF:000011">
    <property type="entry name" value="Leucine--tRNA ligase chloroplastic/mitochondrial"/>
    <property type="match status" value="1"/>
</dbReference>
<dbReference type="GO" id="GO:0004823">
    <property type="term" value="F:leucine-tRNA ligase activity"/>
    <property type="evidence" value="ECO:0007669"/>
    <property type="project" value="UniProtKB-EC"/>
</dbReference>
<dbReference type="Pfam" id="PF08264">
    <property type="entry name" value="Anticodon_1"/>
    <property type="match status" value="1"/>
</dbReference>
<dbReference type="SUPFAM" id="SSF50677">
    <property type="entry name" value="ValRS/IleRS/LeuRS editing domain"/>
    <property type="match status" value="1"/>
</dbReference>
<dbReference type="AlphaFoldDB" id="A0AAW2H6E6"/>
<keyword evidence="10" id="KW-1133">Transmembrane helix</keyword>
<evidence type="ECO:0000256" key="9">
    <source>
        <dbReference type="RuleBase" id="RU363039"/>
    </source>
</evidence>
<evidence type="ECO:0000256" key="3">
    <source>
        <dbReference type="ARBA" id="ARBA00022598"/>
    </source>
</evidence>
<feature type="domain" description="Methionyl/Valyl/Leucyl/Isoleucyl-tRNA synthetase anticodon-binding" evidence="13">
    <location>
        <begin position="924"/>
        <end position="1036"/>
    </location>
</feature>
<evidence type="ECO:0000256" key="7">
    <source>
        <dbReference type="ARBA" id="ARBA00023146"/>
    </source>
</evidence>
<evidence type="ECO:0000259" key="14">
    <source>
        <dbReference type="Pfam" id="PF09334"/>
    </source>
</evidence>
<proteinExistence type="inferred from homology"/>
<dbReference type="SUPFAM" id="SSF51261">
    <property type="entry name" value="Duplicated hybrid motif"/>
    <property type="match status" value="1"/>
</dbReference>
<dbReference type="EC" id="6.1.1.4" evidence="2"/>
<evidence type="ECO:0000259" key="12">
    <source>
        <dbReference type="Pfam" id="PF01551"/>
    </source>
</evidence>
<dbReference type="Gene3D" id="1.10.730.10">
    <property type="entry name" value="Isoleucyl-tRNA Synthetase, Domain 1"/>
    <property type="match status" value="1"/>
</dbReference>
<dbReference type="NCBIfam" id="TIGR00396">
    <property type="entry name" value="leuS_bact"/>
    <property type="match status" value="1"/>
</dbReference>
<dbReference type="Pfam" id="PF13603">
    <property type="entry name" value="tRNA-synt_1_2"/>
    <property type="match status" value="1"/>
</dbReference>
<dbReference type="GO" id="GO:0005739">
    <property type="term" value="C:mitochondrion"/>
    <property type="evidence" value="ECO:0007669"/>
    <property type="project" value="UniProtKB-ARBA"/>
</dbReference>
<reference evidence="16" key="1">
    <citation type="journal article" date="2024" name="Gigascience">
        <title>Chromosome-level genome of the poultry shaft louse Menopon gallinae provides insight into the host-switching and adaptive evolution of parasitic lice.</title>
        <authorList>
            <person name="Xu Y."/>
            <person name="Ma L."/>
            <person name="Liu S."/>
            <person name="Liang Y."/>
            <person name="Liu Q."/>
            <person name="He Z."/>
            <person name="Tian L."/>
            <person name="Duan Y."/>
            <person name="Cai W."/>
            <person name="Li H."/>
            <person name="Song F."/>
        </authorList>
    </citation>
    <scope>NUCLEOTIDE SEQUENCE</scope>
    <source>
        <strain evidence="16">Cailab_2023a</strain>
    </source>
</reference>
<comment type="caution">
    <text evidence="16">The sequence shown here is derived from an EMBL/GenBank/DDBJ whole genome shotgun (WGS) entry which is preliminary data.</text>
</comment>
<sequence length="1075" mass="122698">MISSINQILVENISYLPYLGFSLLVIAGFNVPISEDILLISCAILASSYKSLINPYILYLALYLGAYLGFLSLMLCLVSQPFFAYEPLVVSLPYHEKGIFWVKEAKAYEYSFSLEPGQTLSIELKTTCLLSARLWELGSNKRVKRLHAWPLQDELVCPTDRRHFILELRGTHDKIPFELQIQGKPTLLFPVKDKTQEDIISFVGDSRDEGIRLHEGLDIKAPEKTPLLAVKDGLVSDVGTRKRGGKFVMLKDEEYGLHYYYAHLYSYKVKEGQRVKKGDGLHVGHPLGYTASDIWGRFKAMQGYHVLHPMGFDSFGLPAETYAIQTGIHPQITTEKNIANFRRQIESLGFAYDWSREIQTHKSEYYKWTQWIFLQLFKKGLAYEALIPVWYCPALGTVLANEEVLQLAEGPRSERGGHPVERRALRQWMLRITAYAERLLEDLEELDWPESLKTMQRNWIGASHGALVRFNIKGKPKVFIEIYTTRPDTLYGATYLVLAPEHPLVLELTSAEHRKEVEDYIKASSLKSEIARTELNKSKSGVFTGAYALHPLNQEPLEIWVADYVLGSYGCGAVMGVPAHDERDFAFAKRYHLAIKWVVKPPKEEGPIKKDEAYTGEGLSCNSGDLNDLPSQTMKEAVLKKLQEVGMGEPKTNYRLRDWIFSRQRYWGEPIPIIKTQDGKTKAVREEDLPILLPQTSAYEPSASGESPLAKIKDWLNTVDPQTGLPAQRESNTMPQWAGSCWYYLRYLDPHNDKELASQKAIDYWMPVDLYIGGAEHAVLHLLYARFWHKVLYDLGLVKDKEPFRKLVNQGMITAYAFAREDGSLVPNDQVDEVEGQWREKSTGNLLKRIVAKMSKSLKNVVRPDDLIKQYGADSLRIYEMFMGPLSDSKPWNTQGLIGVNRFLNKLWQLRKKVKPHAQASTSLLKSLHKAIAKVTQSTEKMEFNTAVSAFMILVNELSLEKVIPQKEWEKLILLLAPYAPHLCEELWQEQGHSHSLYKESYPKAEESYLKDTQKTLVVQINSKVRLKLNVEAGKSRKDLQDLVLSQAKIQELLKDKKIERIVIIPDKLVNIVSS</sequence>
<evidence type="ECO:0000256" key="5">
    <source>
        <dbReference type="ARBA" id="ARBA00022840"/>
    </source>
</evidence>
<keyword evidence="10" id="KW-0812">Transmembrane</keyword>
<accession>A0AAW2H6E6</accession>
<keyword evidence="4 9" id="KW-0547">Nucleotide-binding</keyword>
<feature type="domain" description="Aminoacyl-tRNA synthetase class Ia" evidence="11">
    <location>
        <begin position="656"/>
        <end position="815"/>
    </location>
</feature>
<dbReference type="InterPro" id="IPR011055">
    <property type="entry name" value="Dup_hybrid_motif"/>
</dbReference>
<evidence type="ECO:0000259" key="13">
    <source>
        <dbReference type="Pfam" id="PF08264"/>
    </source>
</evidence>
<comment type="catalytic activity">
    <reaction evidence="8">
        <text>tRNA(Leu) + L-leucine + ATP = L-leucyl-tRNA(Leu) + AMP + diphosphate</text>
        <dbReference type="Rhea" id="RHEA:11688"/>
        <dbReference type="Rhea" id="RHEA-COMP:9613"/>
        <dbReference type="Rhea" id="RHEA-COMP:9622"/>
        <dbReference type="ChEBI" id="CHEBI:30616"/>
        <dbReference type="ChEBI" id="CHEBI:33019"/>
        <dbReference type="ChEBI" id="CHEBI:57427"/>
        <dbReference type="ChEBI" id="CHEBI:78442"/>
        <dbReference type="ChEBI" id="CHEBI:78494"/>
        <dbReference type="ChEBI" id="CHEBI:456215"/>
        <dbReference type="EC" id="6.1.1.4"/>
    </reaction>
</comment>
<dbReference type="FunFam" id="3.40.50.620:FF:000056">
    <property type="entry name" value="Leucine--tRNA ligase"/>
    <property type="match status" value="1"/>
</dbReference>
<dbReference type="SUPFAM" id="SSF47323">
    <property type="entry name" value="Anticodon-binding domain of a subclass of class I aminoacyl-tRNA synthetases"/>
    <property type="match status" value="1"/>
</dbReference>
<dbReference type="CDD" id="cd07958">
    <property type="entry name" value="Anticodon_Ia_Leu_BEm"/>
    <property type="match status" value="1"/>
</dbReference>
<evidence type="ECO:0000256" key="6">
    <source>
        <dbReference type="ARBA" id="ARBA00022917"/>
    </source>
</evidence>
<dbReference type="InterPro" id="IPR009080">
    <property type="entry name" value="tRNAsynth_Ia_anticodon-bd"/>
</dbReference>
<feature type="domain" description="Methionyl/Leucyl tRNA synthetase" evidence="14">
    <location>
        <begin position="281"/>
        <end position="404"/>
    </location>
</feature>
<dbReference type="CDD" id="cd12797">
    <property type="entry name" value="M23_peptidase"/>
    <property type="match status" value="1"/>
</dbReference>
<feature type="domain" description="Leucyl-tRNA synthetase editing" evidence="15">
    <location>
        <begin position="457"/>
        <end position="642"/>
    </location>
</feature>
<dbReference type="FunFam" id="3.40.50.620:FF:000077">
    <property type="entry name" value="Leucine--tRNA ligase"/>
    <property type="match status" value="1"/>
</dbReference>
<feature type="transmembrane region" description="Helical" evidence="10">
    <location>
        <begin position="57"/>
        <end position="83"/>
    </location>
</feature>
<evidence type="ECO:0000259" key="11">
    <source>
        <dbReference type="Pfam" id="PF00133"/>
    </source>
</evidence>
<dbReference type="Pfam" id="PF01551">
    <property type="entry name" value="Peptidase_M23"/>
    <property type="match status" value="1"/>
</dbReference>
<feature type="transmembrane region" description="Helical" evidence="10">
    <location>
        <begin position="20"/>
        <end position="45"/>
    </location>
</feature>
<keyword evidence="7 9" id="KW-0030">Aminoacyl-tRNA synthetase</keyword>
<dbReference type="GO" id="GO:0005524">
    <property type="term" value="F:ATP binding"/>
    <property type="evidence" value="ECO:0007669"/>
    <property type="project" value="UniProtKB-KW"/>
</dbReference>
<dbReference type="PRINTS" id="PR00985">
    <property type="entry name" value="TRNASYNTHLEU"/>
</dbReference>
<dbReference type="InterPro" id="IPR025709">
    <property type="entry name" value="Leu_tRNA-synth_edit"/>
</dbReference>
<dbReference type="InterPro" id="IPR014729">
    <property type="entry name" value="Rossmann-like_a/b/a_fold"/>
</dbReference>